<dbReference type="SUPFAM" id="SSF47413">
    <property type="entry name" value="lambda repressor-like DNA-binding domains"/>
    <property type="match status" value="1"/>
</dbReference>
<protein>
    <submittedName>
        <fullName evidence="2">Helix-turn-helix domain-containing protein</fullName>
    </submittedName>
</protein>
<accession>A0A1T4SKY1</accession>
<gene>
    <name evidence="2" type="ORF">SAMN02745126_04835</name>
</gene>
<evidence type="ECO:0000313" key="3">
    <source>
        <dbReference type="Proteomes" id="UP000190092"/>
    </source>
</evidence>
<dbReference type="InterPro" id="IPR010982">
    <property type="entry name" value="Lambda_DNA-bd_dom_sf"/>
</dbReference>
<name>A0A1T4SKY1_9HYPH</name>
<proteinExistence type="predicted"/>
<dbReference type="OrthoDB" id="3034420at2"/>
<dbReference type="CDD" id="cd00093">
    <property type="entry name" value="HTH_XRE"/>
    <property type="match status" value="1"/>
</dbReference>
<dbReference type="Pfam" id="PF13560">
    <property type="entry name" value="HTH_31"/>
    <property type="match status" value="1"/>
</dbReference>
<dbReference type="InterPro" id="IPR001387">
    <property type="entry name" value="Cro/C1-type_HTH"/>
</dbReference>
<organism evidence="2 3">
    <name type="scientific">Enhydrobacter aerosaccus</name>
    <dbReference type="NCBI Taxonomy" id="225324"/>
    <lineage>
        <taxon>Bacteria</taxon>
        <taxon>Pseudomonadati</taxon>
        <taxon>Pseudomonadota</taxon>
        <taxon>Alphaproteobacteria</taxon>
        <taxon>Hyphomicrobiales</taxon>
        <taxon>Enhydrobacter</taxon>
    </lineage>
</organism>
<dbReference type="GO" id="GO:0003677">
    <property type="term" value="F:DNA binding"/>
    <property type="evidence" value="ECO:0007669"/>
    <property type="project" value="InterPro"/>
</dbReference>
<evidence type="ECO:0000313" key="2">
    <source>
        <dbReference type="EMBL" id="SKA28847.1"/>
    </source>
</evidence>
<dbReference type="AlphaFoldDB" id="A0A1T4SKY1"/>
<dbReference type="Proteomes" id="UP000190092">
    <property type="component" value="Unassembled WGS sequence"/>
</dbReference>
<keyword evidence="3" id="KW-1185">Reference proteome</keyword>
<sequence length="129" mass="14657">MAQSAFGIFLRKLRERRGLSLRELAQLAGIDHAYVYRLETGEKESPSDETLTKLIRALKALKREGDILRYLAVNQSVSAGLAEYVLEDQTVSPEELKMAAHMAYRGSARPDYKTTIERIRRMLGDEERG</sequence>
<feature type="domain" description="HTH cro/C1-type" evidence="1">
    <location>
        <begin position="10"/>
        <end position="68"/>
    </location>
</feature>
<dbReference type="SMART" id="SM00530">
    <property type="entry name" value="HTH_XRE"/>
    <property type="match status" value="1"/>
</dbReference>
<evidence type="ECO:0000259" key="1">
    <source>
        <dbReference type="PROSITE" id="PS50943"/>
    </source>
</evidence>
<dbReference type="STRING" id="225324.SAMN02745126_04835"/>
<dbReference type="RefSeq" id="WP_085936575.1">
    <property type="nucleotide sequence ID" value="NZ_FUWJ01000008.1"/>
</dbReference>
<dbReference type="Gene3D" id="1.10.260.40">
    <property type="entry name" value="lambda repressor-like DNA-binding domains"/>
    <property type="match status" value="1"/>
</dbReference>
<reference evidence="3" key="1">
    <citation type="submission" date="2017-02" db="EMBL/GenBank/DDBJ databases">
        <authorList>
            <person name="Varghese N."/>
            <person name="Submissions S."/>
        </authorList>
    </citation>
    <scope>NUCLEOTIDE SEQUENCE [LARGE SCALE GENOMIC DNA]</scope>
    <source>
        <strain evidence="3">ATCC 27094</strain>
    </source>
</reference>
<dbReference type="EMBL" id="FUWJ01000008">
    <property type="protein sequence ID" value="SKA28847.1"/>
    <property type="molecule type" value="Genomic_DNA"/>
</dbReference>
<dbReference type="PROSITE" id="PS50943">
    <property type="entry name" value="HTH_CROC1"/>
    <property type="match status" value="1"/>
</dbReference>